<protein>
    <submittedName>
        <fullName evidence="1">Uncharacterized protein</fullName>
    </submittedName>
</protein>
<comment type="caution">
    <text evidence="1">The sequence shown here is derived from an EMBL/GenBank/DDBJ whole genome shotgun (WGS) entry which is preliminary data.</text>
</comment>
<reference evidence="2" key="1">
    <citation type="journal article" date="2019" name="Int. J. Syst. Evol. Microbiol.">
        <title>The Global Catalogue of Microorganisms (GCM) 10K type strain sequencing project: providing services to taxonomists for standard genome sequencing and annotation.</title>
        <authorList>
            <consortium name="The Broad Institute Genomics Platform"/>
            <consortium name="The Broad Institute Genome Sequencing Center for Infectious Disease"/>
            <person name="Wu L."/>
            <person name="Ma J."/>
        </authorList>
    </citation>
    <scope>NUCLEOTIDE SEQUENCE [LARGE SCALE GENOMIC DNA]</scope>
    <source>
        <strain evidence="2">JCM 14306</strain>
    </source>
</reference>
<accession>A0ABP4QVZ4</accession>
<gene>
    <name evidence="1" type="ORF">GCM10009744_09950</name>
</gene>
<evidence type="ECO:0000313" key="2">
    <source>
        <dbReference type="Proteomes" id="UP001501319"/>
    </source>
</evidence>
<proteinExistence type="predicted"/>
<sequence>MDVEAKIADLTVLADTLRAALSAGCDDLATCAGTSDCAIPFTGLARSAGSQAGQV</sequence>
<dbReference type="EMBL" id="BAAANE010000003">
    <property type="protein sequence ID" value="GAA1624469.1"/>
    <property type="molecule type" value="Genomic_DNA"/>
</dbReference>
<keyword evidence="2" id="KW-1185">Reference proteome</keyword>
<name>A0ABP4QVZ4_9ACTN</name>
<dbReference type="Proteomes" id="UP001501319">
    <property type="component" value="Unassembled WGS sequence"/>
</dbReference>
<evidence type="ECO:0000313" key="1">
    <source>
        <dbReference type="EMBL" id="GAA1624469.1"/>
    </source>
</evidence>
<organism evidence="1 2">
    <name type="scientific">Kribbella alba</name>
    <dbReference type="NCBI Taxonomy" id="190197"/>
    <lineage>
        <taxon>Bacteria</taxon>
        <taxon>Bacillati</taxon>
        <taxon>Actinomycetota</taxon>
        <taxon>Actinomycetes</taxon>
        <taxon>Propionibacteriales</taxon>
        <taxon>Kribbellaceae</taxon>
        <taxon>Kribbella</taxon>
    </lineage>
</organism>